<evidence type="ECO:0000259" key="1">
    <source>
        <dbReference type="Pfam" id="PF13649"/>
    </source>
</evidence>
<feature type="domain" description="Methyltransferase" evidence="1">
    <location>
        <begin position="60"/>
        <end position="152"/>
    </location>
</feature>
<dbReference type="Gene3D" id="3.40.50.150">
    <property type="entry name" value="Vaccinia Virus protein VP39"/>
    <property type="match status" value="1"/>
</dbReference>
<dbReference type="InterPro" id="IPR041698">
    <property type="entry name" value="Methyltransf_25"/>
</dbReference>
<reference evidence="2" key="1">
    <citation type="submission" date="2020-03" db="EMBL/GenBank/DDBJ databases">
        <title>Whole Genome Sequence of Trichophyton interdigitale from India.</title>
        <authorList>
            <person name="Kumar P."/>
        </authorList>
    </citation>
    <scope>NUCLEOTIDE SEQUENCE</scope>
    <source>
        <strain evidence="2">UCMS-IGIB-CI14</strain>
    </source>
</reference>
<dbReference type="InterPro" id="IPR029063">
    <property type="entry name" value="SAM-dependent_MTases_sf"/>
</dbReference>
<dbReference type="CDD" id="cd02440">
    <property type="entry name" value="AdoMet_MTases"/>
    <property type="match status" value="1"/>
</dbReference>
<organism evidence="2 3">
    <name type="scientific">Trichophyton interdigitale</name>
    <dbReference type="NCBI Taxonomy" id="101480"/>
    <lineage>
        <taxon>Eukaryota</taxon>
        <taxon>Fungi</taxon>
        <taxon>Dikarya</taxon>
        <taxon>Ascomycota</taxon>
        <taxon>Pezizomycotina</taxon>
        <taxon>Eurotiomycetes</taxon>
        <taxon>Eurotiomycetidae</taxon>
        <taxon>Onygenales</taxon>
        <taxon>Arthrodermataceae</taxon>
        <taxon>Trichophyton</taxon>
    </lineage>
</organism>
<dbReference type="Pfam" id="PF13649">
    <property type="entry name" value="Methyltransf_25"/>
    <property type="match status" value="1"/>
</dbReference>
<evidence type="ECO:0000313" key="2">
    <source>
        <dbReference type="EMBL" id="KAF3900781.1"/>
    </source>
</evidence>
<dbReference type="Proteomes" id="UP000749309">
    <property type="component" value="Unassembled WGS sequence"/>
</dbReference>
<proteinExistence type="predicted"/>
<sequence length="274" mass="30308">MRPSTLTTSQPRQCSEAIWKDPEVVEGYRSAEKVTIAFARSLVEQSGILSIRNEEEPPSILDNACGTGAVSAILHEMLPDWKSRCKWTLTCADLSEAMIDVVKEKIKAEGWENTNAAVVDMQETGLPANSYTHVFAAFAGWSDDINAVIATMAPDLPKPTSDEFLMSLGSGDEWHNPTWVEDQLQKRRLEDIQVRPVQMTMATSNQSEIMPALGPIMSHIPARFWSEEQREKYGPGFASAVSDYFTSRYGVDTLIPMDWVAIVATATKPVGATH</sequence>
<name>A0A9P4YN47_9EURO</name>
<accession>A0A9P4YN47</accession>
<protein>
    <recommendedName>
        <fullName evidence="1">Methyltransferase domain-containing protein</fullName>
    </recommendedName>
</protein>
<evidence type="ECO:0000313" key="3">
    <source>
        <dbReference type="Proteomes" id="UP000749309"/>
    </source>
</evidence>
<dbReference type="EMBL" id="JAAQVJ010000009">
    <property type="protein sequence ID" value="KAF3900781.1"/>
    <property type="molecule type" value="Genomic_DNA"/>
</dbReference>
<gene>
    <name evidence="2" type="ORF">GY632_0555</name>
</gene>
<dbReference type="SUPFAM" id="SSF53335">
    <property type="entry name" value="S-adenosyl-L-methionine-dependent methyltransferases"/>
    <property type="match status" value="1"/>
</dbReference>
<dbReference type="AlphaFoldDB" id="A0A9P4YN47"/>
<comment type="caution">
    <text evidence="2">The sequence shown here is derived from an EMBL/GenBank/DDBJ whole genome shotgun (WGS) entry which is preliminary data.</text>
</comment>